<dbReference type="Proteomes" id="UP000204391">
    <property type="component" value="Chromosome"/>
</dbReference>
<dbReference type="GO" id="GO:0004622">
    <property type="term" value="F:phosphatidylcholine lysophospholipase activity"/>
    <property type="evidence" value="ECO:0007669"/>
    <property type="project" value="TreeGrafter"/>
</dbReference>
<sequence length="297" mass="33775">MKKKTAIITIGVLLVGLMIFIIISTAYSPIDKAIDKAKIEEKEDKPEKKEPVEEKEIETEHNVTGKVKDLVTGAVQETVDFLTNNEARVVAIGDSLTQGVGDETGDGGYVGMLEDALNSTEETIVEFENYGKRGRRTDQLLKYLEDPKVATSISDANIVLITIGANDILQVVKENFTNITIDDFKEARVGYEDRLKKIFEKIYSLNPNAEVYFLGFYDPFGRYFPEVKELGVIVQNWNQTGKAITEKYNNATYIPTIDLFDDRGVDLFWKDNFHPNYKGYHRIAERVLEFLHKENEQ</sequence>
<feature type="region of interest" description="Disordered" evidence="1">
    <location>
        <begin position="42"/>
        <end position="61"/>
    </location>
</feature>
<gene>
    <name evidence="4" type="ORF">CFK40_02685</name>
</gene>
<dbReference type="InterPro" id="IPR051532">
    <property type="entry name" value="Ester_Hydrolysis_Enzymes"/>
</dbReference>
<evidence type="ECO:0000313" key="4">
    <source>
        <dbReference type="EMBL" id="ASN03981.1"/>
    </source>
</evidence>
<dbReference type="Gene3D" id="3.40.50.1110">
    <property type="entry name" value="SGNH hydrolase"/>
    <property type="match status" value="1"/>
</dbReference>
<feature type="domain" description="SGNH hydrolase-type esterase" evidence="3">
    <location>
        <begin position="91"/>
        <end position="281"/>
    </location>
</feature>
<keyword evidence="2" id="KW-1133">Transmembrane helix</keyword>
<dbReference type="InterPro" id="IPR013830">
    <property type="entry name" value="SGNH_hydro"/>
</dbReference>
<dbReference type="PANTHER" id="PTHR30383:SF27">
    <property type="entry name" value="SPORE GERMINATION LIPASE LIPC"/>
    <property type="match status" value="1"/>
</dbReference>
<keyword evidence="5" id="KW-1185">Reference proteome</keyword>
<dbReference type="OrthoDB" id="252349at2"/>
<evidence type="ECO:0000256" key="2">
    <source>
        <dbReference type="SAM" id="Phobius"/>
    </source>
</evidence>
<evidence type="ECO:0000259" key="3">
    <source>
        <dbReference type="Pfam" id="PF13472"/>
    </source>
</evidence>
<protein>
    <recommendedName>
        <fullName evidence="3">SGNH hydrolase-type esterase domain-containing protein</fullName>
    </recommendedName>
</protein>
<dbReference type="SUPFAM" id="SSF52266">
    <property type="entry name" value="SGNH hydrolase"/>
    <property type="match status" value="1"/>
</dbReference>
<dbReference type="AlphaFoldDB" id="A0A221M8L7"/>
<dbReference type="RefSeq" id="WP_089530551.1">
    <property type="nucleotide sequence ID" value="NZ_CP022437.1"/>
</dbReference>
<evidence type="ECO:0000256" key="1">
    <source>
        <dbReference type="SAM" id="MobiDB-lite"/>
    </source>
</evidence>
<dbReference type="KEGG" id="vne:CFK40_02685"/>
<dbReference type="Pfam" id="PF13472">
    <property type="entry name" value="Lipase_GDSL_2"/>
    <property type="match status" value="1"/>
</dbReference>
<dbReference type="CDD" id="cd04506">
    <property type="entry name" value="SGNH_hydrolase_YpmR_like"/>
    <property type="match status" value="1"/>
</dbReference>
<dbReference type="EMBL" id="CP022437">
    <property type="protein sequence ID" value="ASN03981.1"/>
    <property type="molecule type" value="Genomic_DNA"/>
</dbReference>
<proteinExistence type="predicted"/>
<evidence type="ECO:0000313" key="5">
    <source>
        <dbReference type="Proteomes" id="UP000204391"/>
    </source>
</evidence>
<dbReference type="PANTHER" id="PTHR30383">
    <property type="entry name" value="THIOESTERASE 1/PROTEASE 1/LYSOPHOSPHOLIPASE L1"/>
    <property type="match status" value="1"/>
</dbReference>
<keyword evidence="2" id="KW-0812">Transmembrane</keyword>
<name>A0A221M8L7_9BACI</name>
<organism evidence="4 5">
    <name type="scientific">Virgibacillus necropolis</name>
    <dbReference type="NCBI Taxonomy" id="163877"/>
    <lineage>
        <taxon>Bacteria</taxon>
        <taxon>Bacillati</taxon>
        <taxon>Bacillota</taxon>
        <taxon>Bacilli</taxon>
        <taxon>Bacillales</taxon>
        <taxon>Bacillaceae</taxon>
        <taxon>Virgibacillus</taxon>
    </lineage>
</organism>
<reference evidence="4 5" key="1">
    <citation type="journal article" date="2003" name="Int. J. Syst. Evol. Microbiol.">
        <title>Virgibacillus carmonensis sp. nov., Virgibacillus necropolis sp. nov. and Virgibacillus picturae sp. nov., three novel species isolated from deteriorated mural paintings, transfer of the species of the genus salibacillus to Virgibacillus, as Virgibacillus marismortui comb. nov. and Virgibacillus salexigens comb. nov., and emended description of the genus Virgibacillus.</title>
        <authorList>
            <person name="Heyrman J."/>
            <person name="Logan N.A."/>
            <person name="Busse H.J."/>
            <person name="Balcaen A."/>
            <person name="Lebbe L."/>
            <person name="Rodriguez-Diaz M."/>
            <person name="Swings J."/>
            <person name="De Vos P."/>
        </authorList>
    </citation>
    <scope>NUCLEOTIDE SEQUENCE [LARGE SCALE GENOMIC DNA]</scope>
    <source>
        <strain evidence="4 5">LMG 19488</strain>
    </source>
</reference>
<accession>A0A221M8L7</accession>
<dbReference type="InterPro" id="IPR036514">
    <property type="entry name" value="SGNH_hydro_sf"/>
</dbReference>
<feature type="transmembrane region" description="Helical" evidence="2">
    <location>
        <begin position="7"/>
        <end position="27"/>
    </location>
</feature>
<keyword evidence="2" id="KW-0472">Membrane</keyword>